<dbReference type="InterPro" id="IPR010657">
    <property type="entry name" value="ImpA_N"/>
</dbReference>
<comment type="caution">
    <text evidence="3">The sequence shown here is derived from an EMBL/GenBank/DDBJ whole genome shotgun (WGS) entry which is preliminary data.</text>
</comment>
<dbReference type="AlphaFoldDB" id="A0AAJ2BBB3"/>
<dbReference type="EMBL" id="JAVIZC010000001">
    <property type="protein sequence ID" value="MDR6099859.1"/>
    <property type="molecule type" value="Genomic_DNA"/>
</dbReference>
<sequence length="412" mass="45739">MMKPACLARSCFFISQLKMRMPQFGHIFQKSVIGLIGEYPHATEVGFIKLLHLIEEKLDLDARSGIYTVELSGDCGENIRINARTRELYYKIKDERNQARAEERSLSPQEALKVSSNWENVNNLGLQIIYSESRDVEILAWLMEAKLRLEGFAGLRRVYEICEHIFHNHWENIYSIDDDSEEDKFAPFAGLNGIGSEGSLVQPLRLTSLVPGKKFGENSLWDFQLAQRPNETALKEELYRAATEAGSAAMTAHLAKVNGCLSVFDRLMGLLTERCGQYAPPSSNIRNVLIEAAAAIRALGGRDADQTQIHGTEPPAINDDASTPVATRPSPSLNPEGIGSRDEAFETLLLVARYFRRTEPHSPISLAIETLVRRGRMDFSELLAELLPEAQARNAVLTAAGIKPGGESNGNQ</sequence>
<gene>
    <name evidence="3" type="ORF">QE369_000037</name>
</gene>
<evidence type="ECO:0000313" key="3">
    <source>
        <dbReference type="EMBL" id="MDR6099859.1"/>
    </source>
</evidence>
<dbReference type="PANTHER" id="PTHR37951">
    <property type="entry name" value="CYTOPLASMIC PROTEIN-RELATED"/>
    <property type="match status" value="1"/>
</dbReference>
<reference evidence="3" key="1">
    <citation type="submission" date="2023-08" db="EMBL/GenBank/DDBJ databases">
        <title>Functional and genomic diversity of the sorghum phyllosphere microbiome.</title>
        <authorList>
            <person name="Shade A."/>
        </authorList>
    </citation>
    <scope>NUCLEOTIDE SEQUENCE</scope>
    <source>
        <strain evidence="3">SORGH_AS_0974</strain>
    </source>
</reference>
<name>A0AAJ2BBB3_9HYPH</name>
<dbReference type="Pfam" id="PF06812">
    <property type="entry name" value="ImpA_N"/>
    <property type="match status" value="1"/>
</dbReference>
<organism evidence="3 4">
    <name type="scientific">Agrobacterium larrymoorei</name>
    <dbReference type="NCBI Taxonomy" id="160699"/>
    <lineage>
        <taxon>Bacteria</taxon>
        <taxon>Pseudomonadati</taxon>
        <taxon>Pseudomonadota</taxon>
        <taxon>Alphaproteobacteria</taxon>
        <taxon>Hyphomicrobiales</taxon>
        <taxon>Rhizobiaceae</taxon>
        <taxon>Rhizobium/Agrobacterium group</taxon>
        <taxon>Agrobacterium</taxon>
    </lineage>
</organism>
<dbReference type="PANTHER" id="PTHR37951:SF1">
    <property type="entry name" value="TYPE VI SECRETION SYSTEM COMPONENT TSSA1"/>
    <property type="match status" value="1"/>
</dbReference>
<feature type="region of interest" description="Disordered" evidence="1">
    <location>
        <begin position="308"/>
        <end position="339"/>
    </location>
</feature>
<evidence type="ECO:0000313" key="4">
    <source>
        <dbReference type="Proteomes" id="UP001255601"/>
    </source>
</evidence>
<evidence type="ECO:0000256" key="1">
    <source>
        <dbReference type="SAM" id="MobiDB-lite"/>
    </source>
</evidence>
<dbReference type="NCBIfam" id="TIGR03363">
    <property type="entry name" value="VI_chp_8"/>
    <property type="match status" value="1"/>
</dbReference>
<evidence type="ECO:0000259" key="2">
    <source>
        <dbReference type="Pfam" id="PF06812"/>
    </source>
</evidence>
<dbReference type="Proteomes" id="UP001255601">
    <property type="component" value="Unassembled WGS sequence"/>
</dbReference>
<proteinExistence type="predicted"/>
<feature type="domain" description="ImpA N-terminal" evidence="2">
    <location>
        <begin position="74"/>
        <end position="192"/>
    </location>
</feature>
<dbReference type="InterPro" id="IPR017740">
    <property type="entry name" value="TssA-like"/>
</dbReference>
<accession>A0AAJ2BBB3</accession>
<feature type="compositionally biased region" description="Polar residues" evidence="1">
    <location>
        <begin position="320"/>
        <end position="333"/>
    </location>
</feature>
<protein>
    <submittedName>
        <fullName evidence="3">Type VI secretion system protein ImpA</fullName>
    </submittedName>
</protein>